<dbReference type="Proteomes" id="UP000004465">
    <property type="component" value="Unassembled WGS sequence"/>
</dbReference>
<name>K1MD45_9LACT</name>
<reference evidence="6 7" key="1">
    <citation type="submission" date="2012-07" db="EMBL/GenBank/DDBJ databases">
        <title>The Genome Sequence of Facklamia hominis CCUG 36813.</title>
        <authorList>
            <consortium name="The Broad Institute Genome Sequencing Platform"/>
            <person name="Earl A."/>
            <person name="Ward D."/>
            <person name="Feldgarden M."/>
            <person name="Gevers D."/>
            <person name="Huys G."/>
            <person name="Walker B."/>
            <person name="Young S.K."/>
            <person name="Zeng Q."/>
            <person name="Gargeya S."/>
            <person name="Fitzgerald M."/>
            <person name="Haas B."/>
            <person name="Abouelleil A."/>
            <person name="Alvarado L."/>
            <person name="Arachchi H.M."/>
            <person name="Berlin A.M."/>
            <person name="Chapman S.B."/>
            <person name="Goldberg J."/>
            <person name="Griggs A."/>
            <person name="Gujja S."/>
            <person name="Hansen M."/>
            <person name="Howarth C."/>
            <person name="Imamovic A."/>
            <person name="Larimer J."/>
            <person name="McCowen C."/>
            <person name="Montmayeur A."/>
            <person name="Murphy C."/>
            <person name="Neiman D."/>
            <person name="Pearson M."/>
            <person name="Priest M."/>
            <person name="Roberts A."/>
            <person name="Saif S."/>
            <person name="Shea T."/>
            <person name="Sisk P."/>
            <person name="Sykes S."/>
            <person name="Wortman J."/>
            <person name="Nusbaum C."/>
            <person name="Birren B."/>
        </authorList>
    </citation>
    <scope>NUCLEOTIDE SEQUENCE [LARGE SCALE GENOMIC DNA]</scope>
    <source>
        <strain evidence="6 7">CCUG 36813</strain>
    </source>
</reference>
<dbReference type="Gene3D" id="3.40.250.10">
    <property type="entry name" value="Rhodanese-like domain"/>
    <property type="match status" value="2"/>
</dbReference>
<feature type="transmembrane region" description="Helical" evidence="4">
    <location>
        <begin position="112"/>
        <end position="132"/>
    </location>
</feature>
<keyword evidence="4" id="KW-0472">Membrane</keyword>
<dbReference type="GO" id="GO:0004792">
    <property type="term" value="F:thiosulfate-cyanide sulfurtransferase activity"/>
    <property type="evidence" value="ECO:0007669"/>
    <property type="project" value="UniProtKB-EC"/>
</dbReference>
<dbReference type="InterPro" id="IPR051126">
    <property type="entry name" value="Thiosulfate_sulfurtransferase"/>
</dbReference>
<evidence type="ECO:0000313" key="7">
    <source>
        <dbReference type="Proteomes" id="UP000004465"/>
    </source>
</evidence>
<accession>K1MD45</accession>
<evidence type="ECO:0000256" key="4">
    <source>
        <dbReference type="SAM" id="Phobius"/>
    </source>
</evidence>
<feature type="domain" description="Rhodanese" evidence="5">
    <location>
        <begin position="251"/>
        <end position="305"/>
    </location>
</feature>
<dbReference type="STRING" id="883111.HMPREF9706_01415"/>
<keyword evidence="4" id="KW-0812">Transmembrane</keyword>
<evidence type="ECO:0000259" key="5">
    <source>
        <dbReference type="PROSITE" id="PS50206"/>
    </source>
</evidence>
<dbReference type="EMBL" id="AGZD01000009">
    <property type="protein sequence ID" value="EKB53979.1"/>
    <property type="molecule type" value="Genomic_DNA"/>
</dbReference>
<dbReference type="SMART" id="SM00450">
    <property type="entry name" value="RHOD"/>
    <property type="match status" value="2"/>
</dbReference>
<protein>
    <recommendedName>
        <fullName evidence="1">thiosulfate sulfurtransferase</fullName>
        <ecNumber evidence="1">2.8.1.1</ecNumber>
    </recommendedName>
</protein>
<keyword evidence="2" id="KW-0677">Repeat</keyword>
<dbReference type="EC" id="2.8.1.1" evidence="1"/>
<comment type="caution">
    <text evidence="6">The sequence shown here is derived from an EMBL/GenBank/DDBJ whole genome shotgun (WGS) entry which is preliminary data.</text>
</comment>
<dbReference type="PROSITE" id="PS50206">
    <property type="entry name" value="RHODANESE_3"/>
    <property type="match status" value="2"/>
</dbReference>
<evidence type="ECO:0000256" key="3">
    <source>
        <dbReference type="ARBA" id="ARBA00047549"/>
    </source>
</evidence>
<dbReference type="InterPro" id="IPR001763">
    <property type="entry name" value="Rhodanese-like_dom"/>
</dbReference>
<dbReference type="RefSeq" id="WP_006908725.1">
    <property type="nucleotide sequence ID" value="NZ_JH932292.1"/>
</dbReference>
<comment type="catalytic activity">
    <reaction evidence="3">
        <text>thiosulfate + hydrogen cyanide = thiocyanate + sulfite + 2 H(+)</text>
        <dbReference type="Rhea" id="RHEA:16881"/>
        <dbReference type="ChEBI" id="CHEBI:15378"/>
        <dbReference type="ChEBI" id="CHEBI:17359"/>
        <dbReference type="ChEBI" id="CHEBI:18022"/>
        <dbReference type="ChEBI" id="CHEBI:18407"/>
        <dbReference type="ChEBI" id="CHEBI:33542"/>
        <dbReference type="EC" id="2.8.1.1"/>
    </reaction>
</comment>
<gene>
    <name evidence="6" type="ORF">HMPREF9706_01415</name>
</gene>
<dbReference type="SUPFAM" id="SSF52821">
    <property type="entry name" value="Rhodanese/Cell cycle control phosphatase"/>
    <property type="match status" value="2"/>
</dbReference>
<evidence type="ECO:0000256" key="2">
    <source>
        <dbReference type="ARBA" id="ARBA00022737"/>
    </source>
</evidence>
<sequence>MRTKPWKIAVDNNPNPNDIYITPRLAKELMDTDPTVVVLDFPFNESVQNINGQKYISRVDNRFNRLYKDAHIPNSVKACVFDFEERDTGNIKDAEKIKEFLLSKGINCDTHLIVYSDLVIVAAYAAFIAYWVGVKQVRIIDGGIQCWNDHNYPLTRVESITEPVNNFGTNVPARPEILLLRPEDVYVEQMLDSNYLCASIRSWDEFIGKETGYSFVTYKGEPAHSVFTRASDKSTDIAFLTNDKEEILVDPAILEEWASWGVTPSKHVSFHCGGGYRAAAVYFITLQLGWKHTCVYQGGSGQWNKYHLNNPKEYPIQKGDPLTQSSVLIDYI</sequence>
<dbReference type="InterPro" id="IPR036873">
    <property type="entry name" value="Rhodanese-like_dom_sf"/>
</dbReference>
<dbReference type="PANTHER" id="PTHR43855">
    <property type="entry name" value="THIOSULFATE SULFURTRANSFERASE"/>
    <property type="match status" value="1"/>
</dbReference>
<keyword evidence="4" id="KW-1133">Transmembrane helix</keyword>
<evidence type="ECO:0000313" key="6">
    <source>
        <dbReference type="EMBL" id="EKB53979.1"/>
    </source>
</evidence>
<dbReference type="Pfam" id="PF00581">
    <property type="entry name" value="Rhodanese"/>
    <property type="match status" value="1"/>
</dbReference>
<dbReference type="HOGENOM" id="CLU_031618_2_1_9"/>
<proteinExistence type="predicted"/>
<dbReference type="AlphaFoldDB" id="K1MD45"/>
<organism evidence="6 7">
    <name type="scientific">Facklamia hominis CCUG 36813</name>
    <dbReference type="NCBI Taxonomy" id="883111"/>
    <lineage>
        <taxon>Bacteria</taxon>
        <taxon>Bacillati</taxon>
        <taxon>Bacillota</taxon>
        <taxon>Bacilli</taxon>
        <taxon>Lactobacillales</taxon>
        <taxon>Aerococcaceae</taxon>
        <taxon>Facklamia</taxon>
    </lineage>
</organism>
<keyword evidence="7" id="KW-1185">Reference proteome</keyword>
<evidence type="ECO:0000256" key="1">
    <source>
        <dbReference type="ARBA" id="ARBA00012245"/>
    </source>
</evidence>
<dbReference type="PANTHER" id="PTHR43855:SF1">
    <property type="entry name" value="THIOSULFATE SULFURTRANSFERASE"/>
    <property type="match status" value="1"/>
</dbReference>
<dbReference type="PATRIC" id="fig|883111.3.peg.1429"/>
<dbReference type="OrthoDB" id="9770030at2"/>
<feature type="domain" description="Rhodanese" evidence="5">
    <location>
        <begin position="59"/>
        <end position="156"/>
    </location>
</feature>